<dbReference type="eggNOG" id="ENOG502QXC8">
    <property type="taxonomic scope" value="Eukaryota"/>
</dbReference>
<organism evidence="1 2">
    <name type="scientific">Theileria equi strain WA</name>
    <dbReference type="NCBI Taxonomy" id="1537102"/>
    <lineage>
        <taxon>Eukaryota</taxon>
        <taxon>Sar</taxon>
        <taxon>Alveolata</taxon>
        <taxon>Apicomplexa</taxon>
        <taxon>Aconoidasida</taxon>
        <taxon>Piroplasmida</taxon>
        <taxon>Theileriidae</taxon>
        <taxon>Theileria</taxon>
    </lineage>
</organism>
<proteinExistence type="predicted"/>
<dbReference type="OrthoDB" id="364499at2759"/>
<protein>
    <submittedName>
        <fullName evidence="1">Uncharacterized protein</fullName>
    </submittedName>
</protein>
<dbReference type="RefSeq" id="XP_004829779.1">
    <property type="nucleotide sequence ID" value="XM_004829722.1"/>
</dbReference>
<dbReference type="EMBL" id="CP001669">
    <property type="protein sequence ID" value="AFZ80113.1"/>
    <property type="molecule type" value="Genomic_DNA"/>
</dbReference>
<evidence type="ECO:0000313" key="2">
    <source>
        <dbReference type="Proteomes" id="UP000031512"/>
    </source>
</evidence>
<dbReference type="KEGG" id="beq:BEWA_029640"/>
<dbReference type="GeneID" id="15806742"/>
<keyword evidence="2" id="KW-1185">Reference proteome</keyword>
<name>L0AXW9_THEEQ</name>
<sequence length="563" mass="63479">MEIGDLLKCLSSIVKVNYYDRDLLRMLSREFVDDMDKLDIEQISTLLHCYYKQNVYSCDLVETAGRIATGILDKIEDPVVVQEEPVEETGLFGMLKSILPQKQVDKPVIFTHKYLSGIARYFSYFGYKNPGLFLSIARVLMAHQRTIDLFTKSIVFSSINPAMLIQACKSLAVATDSTGPPDNPMGVTRTNIVALLECARDEMESGHALKHENDPDEFDMGILLSSSLMSKDTAKLVYDIFRVSSSVKNLSKMALRYLDNLCLLSLIDKRQDVNLDERLGHEEVKSYRETLEVLMAKISDSVDELVDLNGRLGSRGMVQHASKEMDGYALEHENLPSISKEGGYLPKDSPYLASIRNIFIDSLSTSMAVVNAFLRVSCGSSVHFCDELAPPTVGDESINSPSKSKLHQGGVAKVLKYTLEDNNIHTRLHQRAGDVRLDYSVRRMATRVAEQMELYGCLGQSVHNLTNVFETFCLLSTLDGGMPLGTENVSKEVIKQLVTFDRESIYRIKLAMNMSGLKDEDLDYYINKFPRFTRMDKRKHRMTFSDPWTRFINVNIASAQGMH</sequence>
<dbReference type="AlphaFoldDB" id="L0AXW9"/>
<dbReference type="Proteomes" id="UP000031512">
    <property type="component" value="Chromosome 1"/>
</dbReference>
<evidence type="ECO:0000313" key="1">
    <source>
        <dbReference type="EMBL" id="AFZ80113.1"/>
    </source>
</evidence>
<reference evidence="1 2" key="1">
    <citation type="journal article" date="2012" name="BMC Genomics">
        <title>Comparative genomic analysis and phylogenetic position of Theileria equi.</title>
        <authorList>
            <person name="Kappmeyer L.S."/>
            <person name="Thiagarajan M."/>
            <person name="Herndon D.R."/>
            <person name="Ramsay J.D."/>
            <person name="Caler E."/>
            <person name="Djikeng A."/>
            <person name="Gillespie J.J."/>
            <person name="Lau A.O."/>
            <person name="Roalson E.H."/>
            <person name="Silva J.C."/>
            <person name="Silva M.G."/>
            <person name="Suarez C.E."/>
            <person name="Ueti M.W."/>
            <person name="Nene V.M."/>
            <person name="Mealey R.H."/>
            <person name="Knowles D.P."/>
            <person name="Brayton K.A."/>
        </authorList>
    </citation>
    <scope>NUCLEOTIDE SEQUENCE [LARGE SCALE GENOMIC DNA]</scope>
    <source>
        <strain evidence="1 2">WA</strain>
    </source>
</reference>
<gene>
    <name evidence="1" type="ORF">BEWA_029640</name>
</gene>
<dbReference type="VEuPathDB" id="PiroplasmaDB:BEWA_029640"/>
<accession>L0AXW9</accession>